<reference evidence="1" key="1">
    <citation type="submission" date="2021-02" db="EMBL/GenBank/DDBJ databases">
        <authorList>
            <consortium name="DOE Joint Genome Institute"/>
            <person name="Ahrendt S."/>
            <person name="Looney B.P."/>
            <person name="Miyauchi S."/>
            <person name="Morin E."/>
            <person name="Drula E."/>
            <person name="Courty P.E."/>
            <person name="Chicoki N."/>
            <person name="Fauchery L."/>
            <person name="Kohler A."/>
            <person name="Kuo A."/>
            <person name="Labutti K."/>
            <person name="Pangilinan J."/>
            <person name="Lipzen A."/>
            <person name="Riley R."/>
            <person name="Andreopoulos W."/>
            <person name="He G."/>
            <person name="Johnson J."/>
            <person name="Barry K.W."/>
            <person name="Grigoriev I.V."/>
            <person name="Nagy L."/>
            <person name="Hibbett D."/>
            <person name="Henrissat B."/>
            <person name="Matheny P.B."/>
            <person name="Labbe J."/>
            <person name="Martin F."/>
        </authorList>
    </citation>
    <scope>NUCLEOTIDE SEQUENCE</scope>
    <source>
        <strain evidence="1">FP105234-sp</strain>
    </source>
</reference>
<accession>A0ACB8RRC9</accession>
<comment type="caution">
    <text evidence="1">The sequence shown here is derived from an EMBL/GenBank/DDBJ whole genome shotgun (WGS) entry which is preliminary data.</text>
</comment>
<proteinExistence type="predicted"/>
<evidence type="ECO:0000313" key="1">
    <source>
        <dbReference type="EMBL" id="KAI0046721.1"/>
    </source>
</evidence>
<sequence>MHLFYVSAYVSLFVYAVAGRYTSRTAGNCMPLHTNFSPGSVASRSSAPGSSPFIAVSPEGSYSTTDGGLKLFLQRPSGKITTDGGVNDKVAEGATINSTFTMLYGKLTVEVSGSTVSGIVSAAILIAEEHDEIDVELVGGDQTNWQTNVYAPSPSDKEPLWGVFGEIENLPARGSIADMHQYTIDWSAERIVWSVDGRVVRTLRPEDTRKNGTLHYPSHPSRVQLGIWDASSPQGTAEWANGPVNWERAPERMSAVVRSVTVECP</sequence>
<keyword evidence="1" id="KW-0378">Hydrolase</keyword>
<keyword evidence="2" id="KW-1185">Reference proteome</keyword>
<name>A0ACB8RRC9_9AGAM</name>
<reference evidence="1" key="2">
    <citation type="journal article" date="2022" name="New Phytol.">
        <title>Evolutionary transition to the ectomycorrhizal habit in the genomes of a hyperdiverse lineage of mushroom-forming fungi.</title>
        <authorList>
            <person name="Looney B."/>
            <person name="Miyauchi S."/>
            <person name="Morin E."/>
            <person name="Drula E."/>
            <person name="Courty P.E."/>
            <person name="Kohler A."/>
            <person name="Kuo A."/>
            <person name="LaButti K."/>
            <person name="Pangilinan J."/>
            <person name="Lipzen A."/>
            <person name="Riley R."/>
            <person name="Andreopoulos W."/>
            <person name="He G."/>
            <person name="Johnson J."/>
            <person name="Nolan M."/>
            <person name="Tritt A."/>
            <person name="Barry K.W."/>
            <person name="Grigoriev I.V."/>
            <person name="Nagy L.G."/>
            <person name="Hibbett D."/>
            <person name="Henrissat B."/>
            <person name="Matheny P.B."/>
            <person name="Labbe J."/>
            <person name="Martin F.M."/>
        </authorList>
    </citation>
    <scope>NUCLEOTIDE SEQUENCE</scope>
    <source>
        <strain evidence="1">FP105234-sp</strain>
    </source>
</reference>
<protein>
    <submittedName>
        <fullName evidence="1">Glycoside hydrolase family 16 protein</fullName>
    </submittedName>
</protein>
<gene>
    <name evidence="1" type="ORF">FA95DRAFT_1519946</name>
</gene>
<dbReference type="Proteomes" id="UP000814033">
    <property type="component" value="Unassembled WGS sequence"/>
</dbReference>
<evidence type="ECO:0000313" key="2">
    <source>
        <dbReference type="Proteomes" id="UP000814033"/>
    </source>
</evidence>
<organism evidence="1 2">
    <name type="scientific">Auriscalpium vulgare</name>
    <dbReference type="NCBI Taxonomy" id="40419"/>
    <lineage>
        <taxon>Eukaryota</taxon>
        <taxon>Fungi</taxon>
        <taxon>Dikarya</taxon>
        <taxon>Basidiomycota</taxon>
        <taxon>Agaricomycotina</taxon>
        <taxon>Agaricomycetes</taxon>
        <taxon>Russulales</taxon>
        <taxon>Auriscalpiaceae</taxon>
        <taxon>Auriscalpium</taxon>
    </lineage>
</organism>
<dbReference type="EMBL" id="MU275919">
    <property type="protein sequence ID" value="KAI0046721.1"/>
    <property type="molecule type" value="Genomic_DNA"/>
</dbReference>